<proteinExistence type="predicted"/>
<accession>A0A9Q1FTP0</accession>
<organism evidence="2 3">
    <name type="scientific">Synaphobranchus kaupii</name>
    <name type="common">Kaup's arrowtooth eel</name>
    <dbReference type="NCBI Taxonomy" id="118154"/>
    <lineage>
        <taxon>Eukaryota</taxon>
        <taxon>Metazoa</taxon>
        <taxon>Chordata</taxon>
        <taxon>Craniata</taxon>
        <taxon>Vertebrata</taxon>
        <taxon>Euteleostomi</taxon>
        <taxon>Actinopterygii</taxon>
        <taxon>Neopterygii</taxon>
        <taxon>Teleostei</taxon>
        <taxon>Anguilliformes</taxon>
        <taxon>Synaphobranchidae</taxon>
        <taxon>Synaphobranchus</taxon>
    </lineage>
</organism>
<protein>
    <submittedName>
        <fullName evidence="2">Uncharacterized protein</fullName>
    </submittedName>
</protein>
<reference evidence="2" key="1">
    <citation type="journal article" date="2023" name="Science">
        <title>Genome structures resolve the early diversification of teleost fishes.</title>
        <authorList>
            <person name="Parey E."/>
            <person name="Louis A."/>
            <person name="Montfort J."/>
            <person name="Bouchez O."/>
            <person name="Roques C."/>
            <person name="Iampietro C."/>
            <person name="Lluch J."/>
            <person name="Castinel A."/>
            <person name="Donnadieu C."/>
            <person name="Desvignes T."/>
            <person name="Floi Bucao C."/>
            <person name="Jouanno E."/>
            <person name="Wen M."/>
            <person name="Mejri S."/>
            <person name="Dirks R."/>
            <person name="Jansen H."/>
            <person name="Henkel C."/>
            <person name="Chen W.J."/>
            <person name="Zahm M."/>
            <person name="Cabau C."/>
            <person name="Klopp C."/>
            <person name="Thompson A.W."/>
            <person name="Robinson-Rechavi M."/>
            <person name="Braasch I."/>
            <person name="Lecointre G."/>
            <person name="Bobe J."/>
            <person name="Postlethwait J.H."/>
            <person name="Berthelot C."/>
            <person name="Roest Crollius H."/>
            <person name="Guiguen Y."/>
        </authorList>
    </citation>
    <scope>NUCLEOTIDE SEQUENCE</scope>
    <source>
        <strain evidence="2">WJC10195</strain>
    </source>
</reference>
<name>A0A9Q1FTP0_SYNKA</name>
<sequence>MPLSDTRSITPTAPAKQRAVEGALWQGSPLPEKHETLSALPINPARTGVPGPRARRRKAEALARPGMAMWQDGAERRSFAPVTRTTEIFPPWRAGVPLGAAHGDSWCMYGHFSEARRQTSHINGPQKSNRIGSLRSRSQWSIQLRHVLGDVGPRKGGEPAFGRRPLEGMNEVPRDDRQMALVRAAKKALDLY</sequence>
<feature type="region of interest" description="Disordered" evidence="1">
    <location>
        <begin position="151"/>
        <end position="170"/>
    </location>
</feature>
<keyword evidence="3" id="KW-1185">Reference proteome</keyword>
<comment type="caution">
    <text evidence="2">The sequence shown here is derived from an EMBL/GenBank/DDBJ whole genome shotgun (WGS) entry which is preliminary data.</text>
</comment>
<dbReference type="Proteomes" id="UP001152622">
    <property type="component" value="Chromosome 4"/>
</dbReference>
<evidence type="ECO:0000313" key="2">
    <source>
        <dbReference type="EMBL" id="KAJ8365487.1"/>
    </source>
</evidence>
<evidence type="ECO:0000313" key="3">
    <source>
        <dbReference type="Proteomes" id="UP001152622"/>
    </source>
</evidence>
<gene>
    <name evidence="2" type="ORF">SKAU_G00143180</name>
</gene>
<dbReference type="EMBL" id="JAINUF010000004">
    <property type="protein sequence ID" value="KAJ8365487.1"/>
    <property type="molecule type" value="Genomic_DNA"/>
</dbReference>
<dbReference type="AlphaFoldDB" id="A0A9Q1FTP0"/>
<feature type="compositionally biased region" description="Polar residues" evidence="1">
    <location>
        <begin position="1"/>
        <end position="11"/>
    </location>
</feature>
<evidence type="ECO:0000256" key="1">
    <source>
        <dbReference type="SAM" id="MobiDB-lite"/>
    </source>
</evidence>
<feature type="region of interest" description="Disordered" evidence="1">
    <location>
        <begin position="1"/>
        <end position="20"/>
    </location>
</feature>